<protein>
    <recommendedName>
        <fullName evidence="5">AG2 protein</fullName>
    </recommendedName>
</protein>
<organism evidence="3 4">
    <name type="scientific">Streptomyces vietnamensis</name>
    <dbReference type="NCBI Taxonomy" id="362257"/>
    <lineage>
        <taxon>Bacteria</taxon>
        <taxon>Bacillati</taxon>
        <taxon>Actinomycetota</taxon>
        <taxon>Actinomycetes</taxon>
        <taxon>Kitasatosporales</taxon>
        <taxon>Streptomycetaceae</taxon>
        <taxon>Streptomyces</taxon>
    </lineage>
</organism>
<evidence type="ECO:0008006" key="5">
    <source>
        <dbReference type="Google" id="ProtNLM"/>
    </source>
</evidence>
<dbReference type="RefSeq" id="WP_041129466.1">
    <property type="nucleotide sequence ID" value="NZ_CP010407.1"/>
</dbReference>
<dbReference type="AlphaFoldDB" id="A0A0B5IAR4"/>
<dbReference type="STRING" id="362257.SVTN_14435"/>
<sequence length="772" mass="84612">MLKFDQVLHAHLGGLKEAVTVWSETVSKLEKSKEKAETGLQGKADKADWKGENAGVTQAFVRKTAKEFGDALTEASSIRNILRDAESEFQAAKTELEKLVAEAPGKGIRIDQDGVVSYLIHPDRRAKDYDGPKPEQADFEAMRSAIKAAIDRANNADDVASRALRGLVGSDNMNFSGTNYDSLASASKAQDAEDAHAAYELYKKGDDATPEEIDKLNALFKANQKDPYFAEKFALEVGPKGSMEYWADMGDPSDGSRLGVDHRDKLKELQTNWSLTLATATHSTSPEMEQWKADVIKAGSEPIQTRGTSPYGFQVMSNLMRVGDYDDKFLKDYGNGLVITERKMTGDGRLPADRAWHQLTGGPSHLNWMGGDLGNDPMVGFMEGLGHNPKASTDFFNGDIDLTPENTKDDKKLDPFDYFTKDREWPEEINDKGDRTKEPGYNALGHALESATTGHPYDADPEGLKDVRTKENAEVMQKVVERYGDDPKYMHRQPGIDDSLGKMGAAYIDELNRSLETDSDTTMEEKKNSPFGFNDGKGGSRFGSEFDTGLLWNRGDAVNFMGIVSQSETGHSTLSAAESLYTTSVLDEVGPKPGSTFDDRDLTDARTTLRIGSEAQGILDESRMAQIDKDYEHDSDEHKKAVGRTTEWVKFGVGAAAAGGVAVLTGGAGGVLVPLAAETVGGAVTTVIGMEADDMSEKYEKDELLKKKSDDLSDEALAMGKENSLRPGIAYANAPGWSEKDRNYLDEELVKYVRDSRMHARDNSLPDPYEKK</sequence>
<evidence type="ECO:0000313" key="4">
    <source>
        <dbReference type="Proteomes" id="UP000031774"/>
    </source>
</evidence>
<dbReference type="HOGENOM" id="CLU_020583_0_0_11"/>
<keyword evidence="4" id="KW-1185">Reference proteome</keyword>
<gene>
    <name evidence="3" type="ORF">SVTN_14435</name>
</gene>
<feature type="coiled-coil region" evidence="1">
    <location>
        <begin position="75"/>
        <end position="102"/>
    </location>
</feature>
<name>A0A0B5IAR4_9ACTN</name>
<evidence type="ECO:0000256" key="1">
    <source>
        <dbReference type="SAM" id="Coils"/>
    </source>
</evidence>
<proteinExistence type="predicted"/>
<keyword evidence="1" id="KW-0175">Coiled coil</keyword>
<dbReference type="KEGG" id="svt:SVTN_14435"/>
<evidence type="ECO:0000256" key="2">
    <source>
        <dbReference type="SAM" id="MobiDB-lite"/>
    </source>
</evidence>
<accession>A0A0B5IAR4</accession>
<feature type="region of interest" description="Disordered" evidence="2">
    <location>
        <begin position="517"/>
        <end position="536"/>
    </location>
</feature>
<evidence type="ECO:0000313" key="3">
    <source>
        <dbReference type="EMBL" id="AJF65434.1"/>
    </source>
</evidence>
<dbReference type="EMBL" id="CP010407">
    <property type="protein sequence ID" value="AJF65434.1"/>
    <property type="molecule type" value="Genomic_DNA"/>
</dbReference>
<reference evidence="3 4" key="1">
    <citation type="submission" date="2014-12" db="EMBL/GenBank/DDBJ databases">
        <title>Complete genome sequence of Streptomyces vietnamensis strain GIMV4.0001, a genetic manipulable producer of the benzoisochromanequinone antibiotic granaticin.</title>
        <authorList>
            <person name="Deng M.R."/>
            <person name="Guo J."/>
            <person name="Ma L.Y."/>
            <person name="Feng G.D."/>
            <person name="Mo C.Y."/>
            <person name="Zhu H.H."/>
        </authorList>
    </citation>
    <scope>NUCLEOTIDE SEQUENCE [LARGE SCALE GENOMIC DNA]</scope>
    <source>
        <strain evidence="4">GIMV4.0001</strain>
    </source>
</reference>
<dbReference type="Proteomes" id="UP000031774">
    <property type="component" value="Chromosome"/>
</dbReference>